<accession>A0A7X1ARE7</accession>
<dbReference type="EMBL" id="JAAXCZ010000006">
    <property type="protein sequence ID" value="MBC2382144.1"/>
    <property type="molecule type" value="Genomic_DNA"/>
</dbReference>
<keyword evidence="1" id="KW-0812">Transmembrane</keyword>
<dbReference type="RefSeq" id="WP_185708137.1">
    <property type="nucleotide sequence ID" value="NZ_DAMACN010000010.1"/>
</dbReference>
<dbReference type="EMBL" id="JAAXCY010000008">
    <property type="protein sequence ID" value="MBC2408526.1"/>
    <property type="molecule type" value="Genomic_DNA"/>
</dbReference>
<feature type="transmembrane region" description="Helical" evidence="1">
    <location>
        <begin position="40"/>
        <end position="62"/>
    </location>
</feature>
<evidence type="ECO:0000256" key="1">
    <source>
        <dbReference type="SAM" id="Phobius"/>
    </source>
</evidence>
<reference evidence="4 5" key="1">
    <citation type="submission" date="2020-04" db="EMBL/GenBank/DDBJ databases">
        <title>Pseudomonas crami sp. nov., a novel proteolytic bacterial species isolated from cream.</title>
        <authorList>
            <person name="Hofmann K."/>
            <person name="Woller A."/>
            <person name="Huptas C."/>
            <person name="Wenning M."/>
            <person name="Scherer S."/>
            <person name="Doll E.V."/>
        </authorList>
    </citation>
    <scope>NUCLEOTIDE SEQUENCE [LARGE SCALE GENOMIC DNA]</scope>
    <source>
        <strain evidence="2 5">WS 5096</strain>
        <strain evidence="3 4">WS 5106</strain>
    </source>
</reference>
<proteinExistence type="predicted"/>
<keyword evidence="1" id="KW-1133">Transmembrane helix</keyword>
<name>A0A7X1ARE7_9PSED</name>
<dbReference type="AlphaFoldDB" id="A0A7X1ARE7"/>
<comment type="caution">
    <text evidence="3">The sequence shown here is derived from an EMBL/GenBank/DDBJ whole genome shotgun (WGS) entry which is preliminary data.</text>
</comment>
<dbReference type="Proteomes" id="UP000520513">
    <property type="component" value="Unassembled WGS sequence"/>
</dbReference>
<evidence type="ECO:0000313" key="3">
    <source>
        <dbReference type="EMBL" id="MBC2408526.1"/>
    </source>
</evidence>
<sequence length="66" mass="7548">MLEHDKEQAVLEKIHADISRIYAEQRKLNAEAHKITRENFWYPMGVAMAVVATIASITGMAIKFFL</sequence>
<organism evidence="3 4">
    <name type="scientific">Pseudomonas cremoris</name>
    <dbReference type="NCBI Taxonomy" id="2724178"/>
    <lineage>
        <taxon>Bacteria</taxon>
        <taxon>Pseudomonadati</taxon>
        <taxon>Pseudomonadota</taxon>
        <taxon>Gammaproteobacteria</taxon>
        <taxon>Pseudomonadales</taxon>
        <taxon>Pseudomonadaceae</taxon>
        <taxon>Pseudomonas</taxon>
    </lineage>
</organism>
<keyword evidence="1" id="KW-0472">Membrane</keyword>
<keyword evidence="5" id="KW-1185">Reference proteome</keyword>
<evidence type="ECO:0000313" key="5">
    <source>
        <dbReference type="Proteomes" id="UP000534677"/>
    </source>
</evidence>
<gene>
    <name evidence="2" type="ORF">HF209_14410</name>
    <name evidence="3" type="ORF">HF257_21135</name>
</gene>
<evidence type="ECO:0000313" key="4">
    <source>
        <dbReference type="Proteomes" id="UP000520513"/>
    </source>
</evidence>
<dbReference type="Proteomes" id="UP000534677">
    <property type="component" value="Unassembled WGS sequence"/>
</dbReference>
<protein>
    <submittedName>
        <fullName evidence="3">Uncharacterized protein</fullName>
    </submittedName>
</protein>
<evidence type="ECO:0000313" key="2">
    <source>
        <dbReference type="EMBL" id="MBC2382144.1"/>
    </source>
</evidence>